<keyword evidence="1" id="KW-0812">Transmembrane</keyword>
<organism evidence="2 3">
    <name type="scientific">Human cytomegalovirus</name>
    <name type="common">HHV-5</name>
    <name type="synonym">Human herpesvirus 5</name>
    <dbReference type="NCBI Taxonomy" id="10359"/>
    <lineage>
        <taxon>Viruses</taxon>
        <taxon>Duplodnaviria</taxon>
        <taxon>Heunggongvirae</taxon>
        <taxon>Peploviricota</taxon>
        <taxon>Herviviricetes</taxon>
        <taxon>Herpesvirales</taxon>
        <taxon>Orthoherpesviridae</taxon>
        <taxon>Betaherpesvirinae</taxon>
        <taxon>Cytomegalovirus</taxon>
        <taxon>Cytomegalovirus humanbeta5</taxon>
    </lineage>
</organism>
<reference evidence="2 3" key="1">
    <citation type="journal article" date="2011" name="Virus Res.">
        <title>Full genome sequencing and analysis of human cytomegalovirus strain JHC isolated from a Korean patient.</title>
        <authorList>
            <person name="Jung G.S."/>
            <person name="Kim Y.Y."/>
            <person name="Kim J.I."/>
            <person name="Ji G.Y."/>
            <person name="Jeon J.S."/>
            <person name="Yoon H.W."/>
            <person name="Lee G.C."/>
            <person name="Ahn J.H."/>
            <person name="Lee K.M."/>
            <person name="Lee C.H."/>
        </authorList>
    </citation>
    <scope>NUCLEOTIDE SEQUENCE [LARGE SCALE GENOMIC DNA]</scope>
    <source>
        <strain evidence="2">JHC</strain>
    </source>
</reference>
<keyword evidence="1" id="KW-1133">Transmembrane helix</keyword>
<evidence type="ECO:0000256" key="1">
    <source>
        <dbReference type="SAM" id="Phobius"/>
    </source>
</evidence>
<name>E7DVF4_HCMV</name>
<evidence type="ECO:0000313" key="3">
    <source>
        <dbReference type="Proteomes" id="UP000099675"/>
    </source>
</evidence>
<keyword evidence="1" id="KW-0472">Membrane</keyword>
<dbReference type="Proteomes" id="UP000099675">
    <property type="component" value="Segment"/>
</dbReference>
<sequence length="24" mass="2643">MGVQCNNKLLLLVVLITIAIILTF</sequence>
<evidence type="ECO:0000313" key="2">
    <source>
        <dbReference type="EMBL" id="ADV04332.1"/>
    </source>
</evidence>
<organismHost>
    <name type="scientific">Homo sapiens</name>
    <name type="common">Human</name>
    <dbReference type="NCBI Taxonomy" id="9606"/>
</organismHost>
<protein>
    <submittedName>
        <fullName evidence="2">Membrane protein UL1</fullName>
    </submittedName>
</protein>
<gene>
    <name evidence="2" type="primary">UL1</name>
</gene>
<proteinExistence type="predicted"/>
<feature type="transmembrane region" description="Helical" evidence="1">
    <location>
        <begin position="6"/>
        <end position="23"/>
    </location>
</feature>
<dbReference type="EMBL" id="HQ380895">
    <property type="protein sequence ID" value="ADV04332.1"/>
    <property type="molecule type" value="Genomic_DNA"/>
</dbReference>
<accession>E7DVF4</accession>